<feature type="transmembrane region" description="Helical" evidence="8">
    <location>
        <begin position="196"/>
        <end position="217"/>
    </location>
</feature>
<feature type="domain" description="Phosphotransferase system EIIC" evidence="9">
    <location>
        <begin position="21"/>
        <end position="332"/>
    </location>
</feature>
<name>A0ABR9P709_9ACTN</name>
<evidence type="ECO:0000256" key="8">
    <source>
        <dbReference type="SAM" id="Phobius"/>
    </source>
</evidence>
<evidence type="ECO:0000256" key="5">
    <source>
        <dbReference type="ARBA" id="ARBA00022692"/>
    </source>
</evidence>
<keyword evidence="6 8" id="KW-1133">Transmembrane helix</keyword>
<evidence type="ECO:0000256" key="7">
    <source>
        <dbReference type="ARBA" id="ARBA00023136"/>
    </source>
</evidence>
<keyword evidence="5 8" id="KW-0812">Transmembrane</keyword>
<keyword evidence="3" id="KW-1003">Cell membrane</keyword>
<evidence type="ECO:0000256" key="3">
    <source>
        <dbReference type="ARBA" id="ARBA00022475"/>
    </source>
</evidence>
<sequence>MKAFLASSGVRPSLHTYFITSMSAMALGLFSSLIIGLILQTAGEQTGVGVLVEVGELAMAMMGPAIGVAVAHSLGAPPLVLFSSVATGAAGAELGGPAGAFLAALVAAEAGKLVSSRTKVDIVLTPLTTVGAGFAVSWVAGPVIDAGLRRFGGLISWATEQQPLLMSVLVAVLMGLALTLPVSSAAIAVMLDLSGLAAGAAAVGCAAQMVGFAVAGYRDNGWGGLVSQGLGTSMLQIPNVFRNPRILIPPTLAGAVTAPIATVGFALENNAAGAGMGTSGLVGPIMTLNTMGTSPYVLGLIAAFFFVVPALLAWVFAVLLRRIGWISDGDQTITAG</sequence>
<accession>A0ABR9P709</accession>
<comment type="subcellular location">
    <subcellularLocation>
        <location evidence="1">Cell membrane</location>
        <topology evidence="1">Multi-pass membrane protein</topology>
    </subcellularLocation>
</comment>
<keyword evidence="11" id="KW-1185">Reference proteome</keyword>
<dbReference type="Pfam" id="PF13303">
    <property type="entry name" value="PTS_EIIC_2"/>
    <property type="match status" value="1"/>
</dbReference>
<feature type="transmembrane region" description="Helical" evidence="8">
    <location>
        <begin position="17"/>
        <end position="39"/>
    </location>
</feature>
<gene>
    <name evidence="10" type="ORF">IDM40_13100</name>
</gene>
<evidence type="ECO:0000256" key="1">
    <source>
        <dbReference type="ARBA" id="ARBA00004651"/>
    </source>
</evidence>
<comment type="caution">
    <text evidence="10">The sequence shown here is derived from an EMBL/GenBank/DDBJ whole genome shotgun (WGS) entry which is preliminary data.</text>
</comment>
<feature type="transmembrane region" description="Helical" evidence="8">
    <location>
        <begin position="51"/>
        <end position="74"/>
    </location>
</feature>
<proteinExistence type="predicted"/>
<evidence type="ECO:0000256" key="2">
    <source>
        <dbReference type="ARBA" id="ARBA00022448"/>
    </source>
</evidence>
<organism evidence="10 11">
    <name type="scientific">Nocardiopsis coralli</name>
    <dbReference type="NCBI Taxonomy" id="2772213"/>
    <lineage>
        <taxon>Bacteria</taxon>
        <taxon>Bacillati</taxon>
        <taxon>Actinomycetota</taxon>
        <taxon>Actinomycetes</taxon>
        <taxon>Streptosporangiales</taxon>
        <taxon>Nocardiopsidaceae</taxon>
        <taxon>Nocardiopsis</taxon>
    </lineage>
</organism>
<evidence type="ECO:0000256" key="6">
    <source>
        <dbReference type="ARBA" id="ARBA00022989"/>
    </source>
</evidence>
<protein>
    <submittedName>
        <fullName evidence="10">PTS sugar transporter subunit IIC</fullName>
    </submittedName>
</protein>
<evidence type="ECO:0000259" key="9">
    <source>
        <dbReference type="Pfam" id="PF13303"/>
    </source>
</evidence>
<evidence type="ECO:0000313" key="10">
    <source>
        <dbReference type="EMBL" id="MBE2999638.1"/>
    </source>
</evidence>
<evidence type="ECO:0000313" key="11">
    <source>
        <dbReference type="Proteomes" id="UP000806528"/>
    </source>
</evidence>
<keyword evidence="4 10" id="KW-0762">Sugar transport</keyword>
<keyword evidence="7 8" id="KW-0472">Membrane</keyword>
<evidence type="ECO:0000256" key="4">
    <source>
        <dbReference type="ARBA" id="ARBA00022597"/>
    </source>
</evidence>
<feature type="transmembrane region" description="Helical" evidence="8">
    <location>
        <begin position="120"/>
        <end position="144"/>
    </location>
</feature>
<feature type="transmembrane region" description="Helical" evidence="8">
    <location>
        <begin position="296"/>
        <end position="320"/>
    </location>
</feature>
<dbReference type="InterPro" id="IPR003352">
    <property type="entry name" value="PTS_EIIC"/>
</dbReference>
<feature type="transmembrane region" description="Helical" evidence="8">
    <location>
        <begin position="80"/>
        <end position="108"/>
    </location>
</feature>
<dbReference type="RefSeq" id="WP_193122270.1">
    <property type="nucleotide sequence ID" value="NZ_JADBGI010000010.1"/>
</dbReference>
<feature type="transmembrane region" description="Helical" evidence="8">
    <location>
        <begin position="164"/>
        <end position="189"/>
    </location>
</feature>
<dbReference type="Proteomes" id="UP000806528">
    <property type="component" value="Unassembled WGS sequence"/>
</dbReference>
<keyword evidence="2" id="KW-0813">Transport</keyword>
<dbReference type="EMBL" id="JADBGI010000010">
    <property type="protein sequence ID" value="MBE2999638.1"/>
    <property type="molecule type" value="Genomic_DNA"/>
</dbReference>
<reference evidence="10 11" key="1">
    <citation type="submission" date="2020-09" db="EMBL/GenBank/DDBJ databases">
        <title>Diversity and distribution of actinomycetes associated with coral in the coast of Hainan.</title>
        <authorList>
            <person name="Li F."/>
        </authorList>
    </citation>
    <scope>NUCLEOTIDE SEQUENCE [LARGE SCALE GENOMIC DNA]</scope>
    <source>
        <strain evidence="10 11">HNM0947</strain>
    </source>
</reference>